<sequence>MDCHPDPQVKTLQVCQQQNCPPTVQLELQRVLLHQC</sequence>
<name>A0A0A9EP80_ARUDO</name>
<reference evidence="1" key="1">
    <citation type="submission" date="2014-09" db="EMBL/GenBank/DDBJ databases">
        <authorList>
            <person name="Magalhaes I.L.F."/>
            <person name="Oliveira U."/>
            <person name="Santos F.R."/>
            <person name="Vidigal T.H.D.A."/>
            <person name="Brescovit A.D."/>
            <person name="Santos A.J."/>
        </authorList>
    </citation>
    <scope>NUCLEOTIDE SEQUENCE</scope>
    <source>
        <tissue evidence="1">Shoot tissue taken approximately 20 cm above the soil surface</tissue>
    </source>
</reference>
<proteinExistence type="predicted"/>
<protein>
    <submittedName>
        <fullName evidence="1">Uncharacterized protein</fullName>
    </submittedName>
</protein>
<dbReference type="EMBL" id="GBRH01195979">
    <property type="protein sequence ID" value="JAE01917.1"/>
    <property type="molecule type" value="Transcribed_RNA"/>
</dbReference>
<dbReference type="AlphaFoldDB" id="A0A0A9EP80"/>
<organism evidence="1">
    <name type="scientific">Arundo donax</name>
    <name type="common">Giant reed</name>
    <name type="synonym">Donax arundinaceus</name>
    <dbReference type="NCBI Taxonomy" id="35708"/>
    <lineage>
        <taxon>Eukaryota</taxon>
        <taxon>Viridiplantae</taxon>
        <taxon>Streptophyta</taxon>
        <taxon>Embryophyta</taxon>
        <taxon>Tracheophyta</taxon>
        <taxon>Spermatophyta</taxon>
        <taxon>Magnoliopsida</taxon>
        <taxon>Liliopsida</taxon>
        <taxon>Poales</taxon>
        <taxon>Poaceae</taxon>
        <taxon>PACMAD clade</taxon>
        <taxon>Arundinoideae</taxon>
        <taxon>Arundineae</taxon>
        <taxon>Arundo</taxon>
    </lineage>
</organism>
<evidence type="ECO:0000313" key="1">
    <source>
        <dbReference type="EMBL" id="JAE01917.1"/>
    </source>
</evidence>
<reference evidence="1" key="2">
    <citation type="journal article" date="2015" name="Data Brief">
        <title>Shoot transcriptome of the giant reed, Arundo donax.</title>
        <authorList>
            <person name="Barrero R.A."/>
            <person name="Guerrero F.D."/>
            <person name="Moolhuijzen P."/>
            <person name="Goolsby J.A."/>
            <person name="Tidwell J."/>
            <person name="Bellgard S.E."/>
            <person name="Bellgard M.I."/>
        </authorList>
    </citation>
    <scope>NUCLEOTIDE SEQUENCE</scope>
    <source>
        <tissue evidence="1">Shoot tissue taken approximately 20 cm above the soil surface</tissue>
    </source>
</reference>
<accession>A0A0A9EP80</accession>